<dbReference type="InterPro" id="IPR052392">
    <property type="entry name" value="Kelch-BTB_domain-containing"/>
</dbReference>
<dbReference type="SUPFAM" id="SSF117281">
    <property type="entry name" value="Kelch motif"/>
    <property type="match status" value="1"/>
</dbReference>
<accession>A0A2S2NAH7</accession>
<sequence length="283" mass="31261">MHTAPKAIESRDAAGLCVVKDQFVFAIGGVDYLRNKINNGLKSSVEMLDVSSSFLCWIPKVHMLGSRKCFGVGVLNNCIYAIGGVGYVRRRNRYLKSVEVFNLDTQQWKKVSSMSSSRIAFGVGVLNNLIYAVGGTDDDSCLKSVECYDPRLDKWNPVAKMSTGRENVRVGVLDGVMYAIGGTDGSYYLKSVEAYNPITGVWSSIADMHLCRENPGVVALDGLLYVFGGSTNISRYDNSDTVEIYNPKTNSWAMKTISITNMNIMNYIYEAVVVNRPPHLQTN</sequence>
<keyword evidence="1" id="KW-0880">Kelch repeat</keyword>
<reference evidence="2" key="1">
    <citation type="submission" date="2018-04" db="EMBL/GenBank/DDBJ databases">
        <title>Transcriptome of Schizaphis graminum biotype I.</title>
        <authorList>
            <person name="Scully E.D."/>
            <person name="Geib S.M."/>
            <person name="Palmer N.A."/>
            <person name="Koch K."/>
            <person name="Bradshaw J."/>
            <person name="Heng-Moss T."/>
            <person name="Sarath G."/>
        </authorList>
    </citation>
    <scope>NUCLEOTIDE SEQUENCE</scope>
</reference>
<gene>
    <name evidence="2" type="primary">kel_12</name>
    <name evidence="2" type="ORF">g.93843</name>
</gene>
<dbReference type="SMART" id="SM00612">
    <property type="entry name" value="Kelch"/>
    <property type="match status" value="4"/>
</dbReference>
<dbReference type="Gene3D" id="2.120.10.80">
    <property type="entry name" value="Kelch-type beta propeller"/>
    <property type="match status" value="1"/>
</dbReference>
<dbReference type="InterPro" id="IPR006652">
    <property type="entry name" value="Kelch_1"/>
</dbReference>
<dbReference type="InterPro" id="IPR015915">
    <property type="entry name" value="Kelch-typ_b-propeller"/>
</dbReference>
<dbReference type="PANTHER" id="PTHR46375">
    <property type="entry name" value="KELCH REPEAT AND BTB DOMAIN-CONTAINING PROTEIN 13-RELATED"/>
    <property type="match status" value="1"/>
</dbReference>
<dbReference type="EMBL" id="GGMR01001584">
    <property type="protein sequence ID" value="MBY14203.1"/>
    <property type="molecule type" value="Transcribed_RNA"/>
</dbReference>
<organism evidence="2">
    <name type="scientific">Schizaphis graminum</name>
    <name type="common">Green bug aphid</name>
    <dbReference type="NCBI Taxonomy" id="13262"/>
    <lineage>
        <taxon>Eukaryota</taxon>
        <taxon>Metazoa</taxon>
        <taxon>Ecdysozoa</taxon>
        <taxon>Arthropoda</taxon>
        <taxon>Hexapoda</taxon>
        <taxon>Insecta</taxon>
        <taxon>Pterygota</taxon>
        <taxon>Neoptera</taxon>
        <taxon>Paraneoptera</taxon>
        <taxon>Hemiptera</taxon>
        <taxon>Sternorrhyncha</taxon>
        <taxon>Aphidomorpha</taxon>
        <taxon>Aphidoidea</taxon>
        <taxon>Aphididae</taxon>
        <taxon>Aphidini</taxon>
        <taxon>Schizaphis</taxon>
    </lineage>
</organism>
<evidence type="ECO:0000256" key="1">
    <source>
        <dbReference type="ARBA" id="ARBA00022441"/>
    </source>
</evidence>
<proteinExistence type="predicted"/>
<dbReference type="AlphaFoldDB" id="A0A2S2NAH7"/>
<protein>
    <submittedName>
        <fullName evidence="2">Ring canal kelch</fullName>
    </submittedName>
</protein>
<evidence type="ECO:0000313" key="2">
    <source>
        <dbReference type="EMBL" id="MBY14203.1"/>
    </source>
</evidence>
<dbReference type="Pfam" id="PF01344">
    <property type="entry name" value="Kelch_1"/>
    <property type="match status" value="4"/>
</dbReference>
<name>A0A2S2NAH7_SCHGA</name>
<dbReference type="PANTHER" id="PTHR46375:SF3">
    <property type="entry name" value="KELCH REPEAT AND BTB DOMAIN-CONTAINING PROTEIN 13"/>
    <property type="match status" value="1"/>
</dbReference>